<evidence type="ECO:0000313" key="2">
    <source>
        <dbReference type="Proteomes" id="UP001232992"/>
    </source>
</evidence>
<accession>A0ABT7C2S8</accession>
<comment type="caution">
    <text evidence="1">The sequence shown here is derived from an EMBL/GenBank/DDBJ whole genome shotgun (WGS) entry which is preliminary data.</text>
</comment>
<name>A0ABT7C2S8_9CYAN</name>
<keyword evidence="2" id="KW-1185">Reference proteome</keyword>
<evidence type="ECO:0000313" key="1">
    <source>
        <dbReference type="EMBL" id="MDJ1185731.1"/>
    </source>
</evidence>
<gene>
    <name evidence="1" type="ORF">PMH09_21340</name>
</gene>
<protein>
    <submittedName>
        <fullName evidence="1">Uncharacterized protein</fullName>
    </submittedName>
</protein>
<dbReference type="Proteomes" id="UP001232992">
    <property type="component" value="Unassembled WGS sequence"/>
</dbReference>
<dbReference type="RefSeq" id="WP_283760371.1">
    <property type="nucleotide sequence ID" value="NZ_JAQOSQ010000047.1"/>
</dbReference>
<proteinExistence type="predicted"/>
<organism evidence="1 2">
    <name type="scientific">Roseofilum casamattae BLCC-M143</name>
    <dbReference type="NCBI Taxonomy" id="3022442"/>
    <lineage>
        <taxon>Bacteria</taxon>
        <taxon>Bacillati</taxon>
        <taxon>Cyanobacteriota</taxon>
        <taxon>Cyanophyceae</taxon>
        <taxon>Desertifilales</taxon>
        <taxon>Desertifilaceae</taxon>
        <taxon>Roseofilum</taxon>
        <taxon>Roseofilum casamattae</taxon>
    </lineage>
</organism>
<reference evidence="1 2" key="1">
    <citation type="submission" date="2023-01" db="EMBL/GenBank/DDBJ databases">
        <title>Novel diversity within Roseofilum (Cyanobacteria; Desertifilaceae) from marine benthic mats with descriptions of four novel species.</title>
        <authorList>
            <person name="Wang Y."/>
            <person name="Berthold D.E."/>
            <person name="Hu J."/>
            <person name="Lefler F.W."/>
            <person name="Laughinghouse H.D. IV."/>
        </authorList>
    </citation>
    <scope>NUCLEOTIDE SEQUENCE [LARGE SCALE GENOMIC DNA]</scope>
    <source>
        <strain evidence="1 2">BLCC-M143</strain>
    </source>
</reference>
<sequence length="44" mass="4756">MVKIGCAQCLAISHCEWNEAISFVSIVLAIAPATINDRNPIARD</sequence>
<dbReference type="EMBL" id="JAQOSQ010000047">
    <property type="protein sequence ID" value="MDJ1185731.1"/>
    <property type="molecule type" value="Genomic_DNA"/>
</dbReference>